<keyword evidence="9" id="KW-0804">Transcription</keyword>
<dbReference type="InterPro" id="IPR050140">
    <property type="entry name" value="SRY-related_HMG-box_TF-like"/>
</dbReference>
<dbReference type="GO" id="GO:0030154">
    <property type="term" value="P:cell differentiation"/>
    <property type="evidence" value="ECO:0007669"/>
    <property type="project" value="UniProtKB-KW"/>
</dbReference>
<keyword evidence="4" id="KW-0221">Differentiation</keyword>
<evidence type="ECO:0000256" key="3">
    <source>
        <dbReference type="ARBA" id="ARBA00019052"/>
    </source>
</evidence>
<dbReference type="GO" id="GO:0001228">
    <property type="term" value="F:DNA-binding transcription activator activity, RNA polymerase II-specific"/>
    <property type="evidence" value="ECO:0007669"/>
    <property type="project" value="TreeGrafter"/>
</dbReference>
<dbReference type="Proteomes" id="UP000038045">
    <property type="component" value="Unplaced"/>
</dbReference>
<dbReference type="GO" id="GO:0007548">
    <property type="term" value="P:sex differentiation"/>
    <property type="evidence" value="ECO:0007669"/>
    <property type="project" value="UniProtKB-KW"/>
</dbReference>
<dbReference type="GO" id="GO:0016607">
    <property type="term" value="C:nuclear speck"/>
    <property type="evidence" value="ECO:0007669"/>
    <property type="project" value="UniProtKB-SubCell"/>
</dbReference>
<feature type="domain" description="HMG box" evidence="13">
    <location>
        <begin position="37"/>
        <end position="105"/>
    </location>
</feature>
<evidence type="ECO:0000256" key="5">
    <source>
        <dbReference type="ARBA" id="ARBA00022860"/>
    </source>
</evidence>
<evidence type="ECO:0000256" key="12">
    <source>
        <dbReference type="PROSITE-ProRule" id="PRU00267"/>
    </source>
</evidence>
<keyword evidence="6" id="KW-0726">Sexual differentiation</keyword>
<evidence type="ECO:0000256" key="9">
    <source>
        <dbReference type="ARBA" id="ARBA00023163"/>
    </source>
</evidence>
<proteinExistence type="inferred from homology"/>
<feature type="DNA-binding region" description="HMG box" evidence="12">
    <location>
        <begin position="37"/>
        <end position="105"/>
    </location>
</feature>
<dbReference type="STRING" id="131310.A0A0N4ZD32"/>
<evidence type="ECO:0000256" key="8">
    <source>
        <dbReference type="ARBA" id="ARBA00023159"/>
    </source>
</evidence>
<evidence type="ECO:0000313" key="14">
    <source>
        <dbReference type="Proteomes" id="UP000038045"/>
    </source>
</evidence>
<dbReference type="Pfam" id="PF00505">
    <property type="entry name" value="HMG_box"/>
    <property type="match status" value="1"/>
</dbReference>
<evidence type="ECO:0000256" key="2">
    <source>
        <dbReference type="ARBA" id="ARBA00005998"/>
    </source>
</evidence>
<comment type="subcellular location">
    <subcellularLocation>
        <location evidence="1">Nucleus speckle</location>
    </subcellularLocation>
</comment>
<evidence type="ECO:0000256" key="6">
    <source>
        <dbReference type="ARBA" id="ARBA00022928"/>
    </source>
</evidence>
<dbReference type="PANTHER" id="PTHR10270">
    <property type="entry name" value="SOX TRANSCRIPTION FACTOR"/>
    <property type="match status" value="1"/>
</dbReference>
<comment type="similarity">
    <text evidence="2">Belongs to the SRY family.</text>
</comment>
<keyword evidence="12" id="KW-0539">Nucleus</keyword>
<evidence type="ECO:0000256" key="10">
    <source>
        <dbReference type="ARBA" id="ARBA00032498"/>
    </source>
</evidence>
<keyword evidence="14" id="KW-1185">Reference proteome</keyword>
<evidence type="ECO:0000256" key="1">
    <source>
        <dbReference type="ARBA" id="ARBA00004324"/>
    </source>
</evidence>
<reference evidence="15" key="1">
    <citation type="submission" date="2017-02" db="UniProtKB">
        <authorList>
            <consortium name="WormBaseParasite"/>
        </authorList>
    </citation>
    <scope>IDENTIFICATION</scope>
</reference>
<dbReference type="Gene3D" id="1.10.30.10">
    <property type="entry name" value="High mobility group box domain"/>
    <property type="match status" value="1"/>
</dbReference>
<evidence type="ECO:0000256" key="11">
    <source>
        <dbReference type="ARBA" id="ARBA00045821"/>
    </source>
</evidence>
<dbReference type="InterPro" id="IPR036910">
    <property type="entry name" value="HMG_box_dom_sf"/>
</dbReference>
<dbReference type="PANTHER" id="PTHR10270:SF161">
    <property type="entry name" value="SEX-DETERMINING REGION Y PROTEIN"/>
    <property type="match status" value="1"/>
</dbReference>
<comment type="function">
    <text evidence="11">Transcriptional regulator that controls a genetic switch in male development. It is necessary and sufficient for initiating male sex determination by directing the development of supporting cell precursors (pre-Sertoli cells) as Sertoli rather than granulosa cells. Involved in different aspects of gene regulation including promoter activation or repression. Binds to the DNA consensus sequence 5'-[AT]AACAA[AT]-3'. SRY HMG box recognizes DNA by partial intercalation in the minor groove and promotes DNA bending. Also involved in pre-mRNA splicing. In male adult brain involved in the maintenance of motor functions of dopaminergic neurons.</text>
</comment>
<keyword evidence="5" id="KW-0112">Calmodulin-binding</keyword>
<name>A0A0N4ZD32_PARTI</name>
<dbReference type="GO" id="GO:0000978">
    <property type="term" value="F:RNA polymerase II cis-regulatory region sequence-specific DNA binding"/>
    <property type="evidence" value="ECO:0007669"/>
    <property type="project" value="TreeGrafter"/>
</dbReference>
<dbReference type="GO" id="GO:0005516">
    <property type="term" value="F:calmodulin binding"/>
    <property type="evidence" value="ECO:0007669"/>
    <property type="project" value="UniProtKB-KW"/>
</dbReference>
<sequence length="199" mass="24083">MQSHFEDNIYELLKYHSSCCRCEHCRTVRKENERRRVRRPMNAFMLWSKEQRSAVAAQNPGILNSELSRILGIKWKELPLERKKKYIIQAEAIREEHYRKYPDFKYTKDHNKQQRKAANKTVEFQNKNSPYKQKDVEHQPSFDIDPRIVEQYISPEDIKYLKDNAATEFDGCFPSQEIRQEFGWFNLNLRLKHVCYTYN</sequence>
<accession>A0A0N4ZD32</accession>
<evidence type="ECO:0000256" key="7">
    <source>
        <dbReference type="ARBA" id="ARBA00023125"/>
    </source>
</evidence>
<dbReference type="SUPFAM" id="SSF47095">
    <property type="entry name" value="HMG-box"/>
    <property type="match status" value="1"/>
</dbReference>
<dbReference type="WBParaSite" id="PTRK_0000545700.1">
    <property type="protein sequence ID" value="PTRK_0000545700.1"/>
    <property type="gene ID" value="PTRK_0000545700"/>
</dbReference>
<dbReference type="AlphaFoldDB" id="A0A0N4ZD32"/>
<keyword evidence="7 12" id="KW-0238">DNA-binding</keyword>
<dbReference type="PROSITE" id="PS50118">
    <property type="entry name" value="HMG_BOX_2"/>
    <property type="match status" value="1"/>
</dbReference>
<evidence type="ECO:0000256" key="4">
    <source>
        <dbReference type="ARBA" id="ARBA00022782"/>
    </source>
</evidence>
<dbReference type="SMART" id="SM00398">
    <property type="entry name" value="HMG"/>
    <property type="match status" value="1"/>
</dbReference>
<dbReference type="InterPro" id="IPR009071">
    <property type="entry name" value="HMG_box_dom"/>
</dbReference>
<keyword evidence="8" id="KW-0010">Activator</keyword>
<evidence type="ECO:0000313" key="15">
    <source>
        <dbReference type="WBParaSite" id="PTRK_0000545700.1"/>
    </source>
</evidence>
<evidence type="ECO:0000259" key="13">
    <source>
        <dbReference type="PROSITE" id="PS50118"/>
    </source>
</evidence>
<protein>
    <recommendedName>
        <fullName evidence="3">Sex-determining region Y protein</fullName>
    </recommendedName>
    <alternativeName>
        <fullName evidence="10">Testis-determining factor</fullName>
    </alternativeName>
</protein>
<organism evidence="14 15">
    <name type="scientific">Parastrongyloides trichosuri</name>
    <name type="common">Possum-specific nematode worm</name>
    <dbReference type="NCBI Taxonomy" id="131310"/>
    <lineage>
        <taxon>Eukaryota</taxon>
        <taxon>Metazoa</taxon>
        <taxon>Ecdysozoa</taxon>
        <taxon>Nematoda</taxon>
        <taxon>Chromadorea</taxon>
        <taxon>Rhabditida</taxon>
        <taxon>Tylenchina</taxon>
        <taxon>Panagrolaimomorpha</taxon>
        <taxon>Strongyloidoidea</taxon>
        <taxon>Strongyloididae</taxon>
        <taxon>Parastrongyloides</taxon>
    </lineage>
</organism>